<reference evidence="2" key="1">
    <citation type="submission" date="2022-03" db="EMBL/GenBank/DDBJ databases">
        <title>Identification of a novel bacterium isolated from mangrove sediments.</title>
        <authorList>
            <person name="Pan X."/>
        </authorList>
    </citation>
    <scope>NUCLEOTIDE SEQUENCE</scope>
    <source>
        <strain evidence="2">B2637</strain>
    </source>
</reference>
<evidence type="ECO:0000313" key="3">
    <source>
        <dbReference type="Proteomes" id="UP001162802"/>
    </source>
</evidence>
<organism evidence="2 3">
    <name type="scientific">Novosphingobium mangrovi</name>
    <name type="common">ex Hu et al. 2023</name>
    <dbReference type="NCBI Taxonomy" id="2930094"/>
    <lineage>
        <taxon>Bacteria</taxon>
        <taxon>Pseudomonadati</taxon>
        <taxon>Pseudomonadota</taxon>
        <taxon>Alphaproteobacteria</taxon>
        <taxon>Sphingomonadales</taxon>
        <taxon>Sphingomonadaceae</taxon>
        <taxon>Novosphingobium</taxon>
    </lineage>
</organism>
<accession>A0ABT0A7T0</accession>
<comment type="caution">
    <text evidence="2">The sequence shown here is derived from an EMBL/GenBank/DDBJ whole genome shotgun (WGS) entry which is preliminary data.</text>
</comment>
<proteinExistence type="predicted"/>
<dbReference type="EMBL" id="JALHAT010000001">
    <property type="protein sequence ID" value="MCJ1959259.1"/>
    <property type="molecule type" value="Genomic_DNA"/>
</dbReference>
<feature type="transmembrane region" description="Helical" evidence="1">
    <location>
        <begin position="12"/>
        <end position="33"/>
    </location>
</feature>
<keyword evidence="3" id="KW-1185">Reference proteome</keyword>
<dbReference type="RefSeq" id="WP_243796399.1">
    <property type="nucleotide sequence ID" value="NZ_JALHAT010000001.1"/>
</dbReference>
<dbReference type="Proteomes" id="UP001162802">
    <property type="component" value="Unassembled WGS sequence"/>
</dbReference>
<keyword evidence="1" id="KW-1133">Transmembrane helix</keyword>
<name>A0ABT0A7T0_9SPHN</name>
<feature type="transmembrane region" description="Helical" evidence="1">
    <location>
        <begin position="99"/>
        <end position="123"/>
    </location>
</feature>
<feature type="transmembrane region" description="Helical" evidence="1">
    <location>
        <begin position="129"/>
        <end position="152"/>
    </location>
</feature>
<keyword evidence="1" id="KW-0472">Membrane</keyword>
<sequence>MSPATRYIRTETAISVAINAALSALAFVLVFGLRGPVPVWGPGGLVLDGLPQGFMIALMSTLVPGFLTMRRLRRGALAPDALRDGALAARLPANLLLRALVLALLTALGAMAILALAGFLAGAPGALNWSLALCGKVLLGALLAVLVTPFALRAALATPLR</sequence>
<feature type="transmembrane region" description="Helical" evidence="1">
    <location>
        <begin position="53"/>
        <end position="69"/>
    </location>
</feature>
<keyword evidence="1" id="KW-0812">Transmembrane</keyword>
<evidence type="ECO:0000256" key="1">
    <source>
        <dbReference type="SAM" id="Phobius"/>
    </source>
</evidence>
<gene>
    <name evidence="2" type="ORF">MTR65_01020</name>
</gene>
<protein>
    <submittedName>
        <fullName evidence="2">Uncharacterized protein</fullName>
    </submittedName>
</protein>
<evidence type="ECO:0000313" key="2">
    <source>
        <dbReference type="EMBL" id="MCJ1959259.1"/>
    </source>
</evidence>